<accession>A0A915JWN0</accession>
<reference evidence="2" key="1">
    <citation type="submission" date="2022-11" db="UniProtKB">
        <authorList>
            <consortium name="WormBaseParasite"/>
        </authorList>
    </citation>
    <scope>IDENTIFICATION</scope>
</reference>
<evidence type="ECO:0000313" key="2">
    <source>
        <dbReference type="WBParaSite" id="nRc.2.0.1.t30835-RA"/>
    </source>
</evidence>
<dbReference type="WBParaSite" id="nRc.2.0.1.t30835-RA">
    <property type="protein sequence ID" value="nRc.2.0.1.t30835-RA"/>
    <property type="gene ID" value="nRc.2.0.1.g30835"/>
</dbReference>
<name>A0A915JWN0_ROMCU</name>
<organism evidence="1 2">
    <name type="scientific">Romanomermis culicivorax</name>
    <name type="common">Nematode worm</name>
    <dbReference type="NCBI Taxonomy" id="13658"/>
    <lineage>
        <taxon>Eukaryota</taxon>
        <taxon>Metazoa</taxon>
        <taxon>Ecdysozoa</taxon>
        <taxon>Nematoda</taxon>
        <taxon>Enoplea</taxon>
        <taxon>Dorylaimia</taxon>
        <taxon>Mermithida</taxon>
        <taxon>Mermithoidea</taxon>
        <taxon>Mermithidae</taxon>
        <taxon>Romanomermis</taxon>
    </lineage>
</organism>
<sequence length="24" mass="2858">MYSTLSDGFPGQTWVLQMARKWVR</sequence>
<dbReference type="Proteomes" id="UP000887565">
    <property type="component" value="Unplaced"/>
</dbReference>
<keyword evidence="1" id="KW-1185">Reference proteome</keyword>
<evidence type="ECO:0000313" key="1">
    <source>
        <dbReference type="Proteomes" id="UP000887565"/>
    </source>
</evidence>
<dbReference type="AlphaFoldDB" id="A0A915JWN0"/>
<protein>
    <submittedName>
        <fullName evidence="2">Uncharacterized protein</fullName>
    </submittedName>
</protein>
<proteinExistence type="predicted"/>